<reference evidence="2 3" key="1">
    <citation type="submission" date="2013-01" db="EMBL/GenBank/DDBJ databases">
        <authorList>
            <person name="Inman J."/>
            <person name="Zafar N."/>
            <person name="Lorenzi H."/>
            <person name="Caler E."/>
        </authorList>
    </citation>
    <scope>NUCLEOTIDE SEQUENCE [LARGE SCALE GENOMIC DNA]</scope>
    <source>
        <strain evidence="2 3">HM-3:IMSS</strain>
    </source>
</reference>
<feature type="chain" id="PRO_5004087557" evidence="1">
    <location>
        <begin position="18"/>
        <end position="284"/>
    </location>
</feature>
<dbReference type="OrthoDB" id="29561at2759"/>
<dbReference type="VEuPathDB" id="AmoebaDB:KM1_091620"/>
<dbReference type="EMBL" id="KB638159">
    <property type="protein sequence ID" value="EMS13593.1"/>
    <property type="molecule type" value="Genomic_DNA"/>
</dbReference>
<organism evidence="2 3">
    <name type="scientific">Entamoeba histolytica HM-3:IMSS</name>
    <dbReference type="NCBI Taxonomy" id="885315"/>
    <lineage>
        <taxon>Eukaryota</taxon>
        <taxon>Amoebozoa</taxon>
        <taxon>Evosea</taxon>
        <taxon>Archamoebae</taxon>
        <taxon>Mastigamoebida</taxon>
        <taxon>Entamoebidae</taxon>
        <taxon>Entamoeba</taxon>
    </lineage>
</organism>
<evidence type="ECO:0000313" key="3">
    <source>
        <dbReference type="Proteomes" id="UP000030780"/>
    </source>
</evidence>
<dbReference type="Proteomes" id="UP000030780">
    <property type="component" value="Unassembled WGS sequence"/>
</dbReference>
<dbReference type="AlphaFoldDB" id="M7X0T2"/>
<name>M7X0T2_ENTHI</name>
<dbReference type="SUPFAM" id="SSF57184">
    <property type="entry name" value="Growth factor receptor domain"/>
    <property type="match status" value="1"/>
</dbReference>
<keyword evidence="2" id="KW-0430">Lectin</keyword>
<dbReference type="GO" id="GO:0030246">
    <property type="term" value="F:carbohydrate binding"/>
    <property type="evidence" value="ECO:0007669"/>
    <property type="project" value="UniProtKB-KW"/>
</dbReference>
<dbReference type="InterPro" id="IPR009030">
    <property type="entry name" value="Growth_fac_rcpt_cys_sf"/>
</dbReference>
<feature type="signal peptide" evidence="1">
    <location>
        <begin position="1"/>
        <end position="17"/>
    </location>
</feature>
<accession>M7X0T2</accession>
<feature type="non-terminal residue" evidence="2">
    <location>
        <position position="284"/>
    </location>
</feature>
<evidence type="ECO:0000256" key="1">
    <source>
        <dbReference type="SAM" id="SignalP"/>
    </source>
</evidence>
<sequence length="284" mass="31025">MFILLLFISISLGDYKADKLIDGKEPREAVPHCASVSNGACVSCDTGYELKNNGNSKTCTLKENICKTAFSYYDNTNSTNPKCTYCVNGKEVKESGNNNDKCECKNNVTSCDICLFMENNKCSECIIGMYATSNNGGQKLCDNASSEDHATNCIGLSATTTSTKQCDKCFGNYTLQSNMCSNSVTKINKCILQVENSCNQCADGYYADDNKKKCTKYPDFCSKMNGNQCSGCMEGYYLSKTDSKCTICTVDNPNNLSEGNECSIYNTEHCTSCNKRCTVSNGVC</sequence>
<protein>
    <submittedName>
        <fullName evidence="2">Gal/GalNAc lectin Igl1, putative</fullName>
    </submittedName>
</protein>
<gene>
    <name evidence="2" type="ORF">KM1_091620</name>
</gene>
<proteinExistence type="predicted"/>
<keyword evidence="1" id="KW-0732">Signal</keyword>
<evidence type="ECO:0000313" key="2">
    <source>
        <dbReference type="EMBL" id="EMS13593.1"/>
    </source>
</evidence>